<sequence length="133" mass="15310">MSLLLSSVMDDLGVNEEVIVLRRNVYSFREKVISVIYETLWYPKSEWTFYIVGSQVEGSITDGMCSYTDHEHVHNYKNVCLTVADYKANKMNVLAIKDERCSPQCCLIQVLVKFQDNAPKPATMGKFRARWCS</sequence>
<comment type="caution">
    <text evidence="1">The sequence shown here is derived from an EMBL/GenBank/DDBJ whole genome shotgun (WGS) entry which is preliminary data.</text>
</comment>
<proteinExistence type="predicted"/>
<keyword evidence="2" id="KW-1185">Reference proteome</keyword>
<reference evidence="1" key="2">
    <citation type="submission" date="2020-11" db="EMBL/GenBank/DDBJ databases">
        <authorList>
            <person name="McCartney M.A."/>
            <person name="Auch B."/>
            <person name="Kono T."/>
            <person name="Mallez S."/>
            <person name="Becker A."/>
            <person name="Gohl D.M."/>
            <person name="Silverstein K.A.T."/>
            <person name="Koren S."/>
            <person name="Bechman K.B."/>
            <person name="Herman A."/>
            <person name="Abrahante J.E."/>
            <person name="Garbe J."/>
        </authorList>
    </citation>
    <scope>NUCLEOTIDE SEQUENCE</scope>
    <source>
        <strain evidence="1">Duluth1</strain>
        <tissue evidence="1">Whole animal</tissue>
    </source>
</reference>
<gene>
    <name evidence="1" type="ORF">DPMN_114624</name>
</gene>
<protein>
    <submittedName>
        <fullName evidence="1">Uncharacterized protein</fullName>
    </submittedName>
</protein>
<dbReference type="EMBL" id="JAIWYP010000004">
    <property type="protein sequence ID" value="KAH3841166.1"/>
    <property type="molecule type" value="Genomic_DNA"/>
</dbReference>
<organism evidence="1 2">
    <name type="scientific">Dreissena polymorpha</name>
    <name type="common">Zebra mussel</name>
    <name type="synonym">Mytilus polymorpha</name>
    <dbReference type="NCBI Taxonomy" id="45954"/>
    <lineage>
        <taxon>Eukaryota</taxon>
        <taxon>Metazoa</taxon>
        <taxon>Spiralia</taxon>
        <taxon>Lophotrochozoa</taxon>
        <taxon>Mollusca</taxon>
        <taxon>Bivalvia</taxon>
        <taxon>Autobranchia</taxon>
        <taxon>Heteroconchia</taxon>
        <taxon>Euheterodonta</taxon>
        <taxon>Imparidentia</taxon>
        <taxon>Neoheterodontei</taxon>
        <taxon>Myida</taxon>
        <taxon>Dreissenoidea</taxon>
        <taxon>Dreissenidae</taxon>
        <taxon>Dreissena</taxon>
    </lineage>
</organism>
<dbReference type="AlphaFoldDB" id="A0A9D4KLB2"/>
<name>A0A9D4KLB2_DREPO</name>
<accession>A0A9D4KLB2</accession>
<reference evidence="1" key="1">
    <citation type="journal article" date="2019" name="bioRxiv">
        <title>The Genome of the Zebra Mussel, Dreissena polymorpha: A Resource for Invasive Species Research.</title>
        <authorList>
            <person name="McCartney M.A."/>
            <person name="Auch B."/>
            <person name="Kono T."/>
            <person name="Mallez S."/>
            <person name="Zhang Y."/>
            <person name="Obille A."/>
            <person name="Becker A."/>
            <person name="Abrahante J.E."/>
            <person name="Garbe J."/>
            <person name="Badalamenti J.P."/>
            <person name="Herman A."/>
            <person name="Mangelson H."/>
            <person name="Liachko I."/>
            <person name="Sullivan S."/>
            <person name="Sone E.D."/>
            <person name="Koren S."/>
            <person name="Silverstein K.A.T."/>
            <person name="Beckman K.B."/>
            <person name="Gohl D.M."/>
        </authorList>
    </citation>
    <scope>NUCLEOTIDE SEQUENCE</scope>
    <source>
        <strain evidence="1">Duluth1</strain>
        <tissue evidence="1">Whole animal</tissue>
    </source>
</reference>
<evidence type="ECO:0000313" key="2">
    <source>
        <dbReference type="Proteomes" id="UP000828390"/>
    </source>
</evidence>
<dbReference type="Proteomes" id="UP000828390">
    <property type="component" value="Unassembled WGS sequence"/>
</dbReference>
<evidence type="ECO:0000313" key="1">
    <source>
        <dbReference type="EMBL" id="KAH3841166.1"/>
    </source>
</evidence>